<evidence type="ECO:0000313" key="7">
    <source>
        <dbReference type="EMBL" id="BDR55932.1"/>
    </source>
</evidence>
<dbReference type="GO" id="GO:0016887">
    <property type="term" value="F:ATP hydrolysis activity"/>
    <property type="evidence" value="ECO:0007669"/>
    <property type="project" value="InterPro"/>
</dbReference>
<dbReference type="GO" id="GO:0005524">
    <property type="term" value="F:ATP binding"/>
    <property type="evidence" value="ECO:0007669"/>
    <property type="project" value="UniProtKB-KW"/>
</dbReference>
<dbReference type="InterPro" id="IPR003593">
    <property type="entry name" value="AAA+_ATPase"/>
</dbReference>
<evidence type="ECO:0000256" key="4">
    <source>
        <dbReference type="ARBA" id="ARBA00022840"/>
    </source>
</evidence>
<dbReference type="InterPro" id="IPR027417">
    <property type="entry name" value="P-loop_NTPase"/>
</dbReference>
<dbReference type="Pfam" id="PF00005">
    <property type="entry name" value="ABC_tran"/>
    <property type="match status" value="1"/>
</dbReference>
<dbReference type="GO" id="GO:0098796">
    <property type="term" value="C:membrane protein complex"/>
    <property type="evidence" value="ECO:0007669"/>
    <property type="project" value="UniProtKB-ARBA"/>
</dbReference>
<sequence length="233" mass="25791">MKFIEVKDMVKEFRTGKSVIRALNNISFGIDQGSFNVILGPSGSGKTTMLNMLGGMDTLTSGSINIDGQKVSSLNESQLTDYRRYYVGFVFQFYNIIPSLNVFENVDLVKNLGGSDFDPKEILESVGLKDRINNFPQDLSGGELQRVSIARAICKNPKILLCDEPTGALDTKTGQTVLQILSSMATKYKKTVIVVTHNSKIEAMGDQVIKIKDGNLEDVIQNKNPKKTTEIEW</sequence>
<dbReference type="CDD" id="cd03255">
    <property type="entry name" value="ABC_MJ0796_LolCDE_FtsE"/>
    <property type="match status" value="1"/>
</dbReference>
<evidence type="ECO:0000313" key="8">
    <source>
        <dbReference type="Proteomes" id="UP001321804"/>
    </source>
</evidence>
<evidence type="ECO:0000256" key="5">
    <source>
        <dbReference type="ARBA" id="ARBA00022970"/>
    </source>
</evidence>
<dbReference type="InterPro" id="IPR003439">
    <property type="entry name" value="ABC_transporter-like_ATP-bd"/>
</dbReference>
<keyword evidence="2" id="KW-0813">Transport</keyword>
<accession>A0AAU9DGS0</accession>
<evidence type="ECO:0000259" key="6">
    <source>
        <dbReference type="PROSITE" id="PS50893"/>
    </source>
</evidence>
<dbReference type="EMBL" id="AP026801">
    <property type="protein sequence ID" value="BDR55932.1"/>
    <property type="molecule type" value="Genomic_DNA"/>
</dbReference>
<evidence type="ECO:0000256" key="2">
    <source>
        <dbReference type="ARBA" id="ARBA00022448"/>
    </source>
</evidence>
<dbReference type="InterPro" id="IPR017871">
    <property type="entry name" value="ABC_transporter-like_CS"/>
</dbReference>
<dbReference type="PROSITE" id="PS00211">
    <property type="entry name" value="ABC_TRANSPORTER_1"/>
    <property type="match status" value="1"/>
</dbReference>
<keyword evidence="4 7" id="KW-0067">ATP-binding</keyword>
<dbReference type="SUPFAM" id="SSF52540">
    <property type="entry name" value="P-loop containing nucleoside triphosphate hydrolases"/>
    <property type="match status" value="1"/>
</dbReference>
<dbReference type="Gene3D" id="3.40.50.300">
    <property type="entry name" value="P-loop containing nucleotide triphosphate hydrolases"/>
    <property type="match status" value="1"/>
</dbReference>
<comment type="similarity">
    <text evidence="1">Belongs to the ABC transporter superfamily.</text>
</comment>
<gene>
    <name evidence="7" type="ORF">KIMC2_04940</name>
</gene>
<dbReference type="PANTHER" id="PTHR42798">
    <property type="entry name" value="LIPOPROTEIN-RELEASING SYSTEM ATP-BINDING PROTEIN LOLD"/>
    <property type="match status" value="1"/>
</dbReference>
<organism evidence="7 8">
    <name type="scientific">Xylocopilactobacillus apis</name>
    <dbReference type="NCBI Taxonomy" id="2932183"/>
    <lineage>
        <taxon>Bacteria</taxon>
        <taxon>Bacillati</taxon>
        <taxon>Bacillota</taxon>
        <taxon>Bacilli</taxon>
        <taxon>Lactobacillales</taxon>
        <taxon>Lactobacillaceae</taxon>
        <taxon>Xylocopilactobacillus</taxon>
    </lineage>
</organism>
<keyword evidence="3" id="KW-0547">Nucleotide-binding</keyword>
<protein>
    <submittedName>
        <fullName evidence="7">ABC transporter ATP-binding protein</fullName>
    </submittedName>
</protein>
<dbReference type="InterPro" id="IPR017911">
    <property type="entry name" value="MacB-like_ATP-bd"/>
</dbReference>
<dbReference type="AlphaFoldDB" id="A0AAU9DGS0"/>
<keyword evidence="5" id="KW-0029">Amino-acid transport</keyword>
<keyword evidence="8" id="KW-1185">Reference proteome</keyword>
<dbReference type="FunFam" id="3.40.50.300:FF:000032">
    <property type="entry name" value="Export ABC transporter ATP-binding protein"/>
    <property type="match status" value="1"/>
</dbReference>
<dbReference type="PROSITE" id="PS50893">
    <property type="entry name" value="ABC_TRANSPORTER_2"/>
    <property type="match status" value="1"/>
</dbReference>
<dbReference type="SMART" id="SM00382">
    <property type="entry name" value="AAA"/>
    <property type="match status" value="1"/>
</dbReference>
<dbReference type="GO" id="GO:0022857">
    <property type="term" value="F:transmembrane transporter activity"/>
    <property type="evidence" value="ECO:0007669"/>
    <property type="project" value="UniProtKB-ARBA"/>
</dbReference>
<dbReference type="KEGG" id="xak:KIMC2_04940"/>
<feature type="domain" description="ABC transporter" evidence="6">
    <location>
        <begin position="4"/>
        <end position="233"/>
    </location>
</feature>
<dbReference type="Proteomes" id="UP001321804">
    <property type="component" value="Chromosome"/>
</dbReference>
<name>A0AAU9DGS0_9LACO</name>
<dbReference type="GO" id="GO:0006865">
    <property type="term" value="P:amino acid transport"/>
    <property type="evidence" value="ECO:0007669"/>
    <property type="project" value="UniProtKB-KW"/>
</dbReference>
<evidence type="ECO:0000256" key="3">
    <source>
        <dbReference type="ARBA" id="ARBA00022741"/>
    </source>
</evidence>
<dbReference type="PANTHER" id="PTHR42798:SF2">
    <property type="entry name" value="ABC TRANSPORTER ATP-BINDING PROTEIN MG467-RELATED"/>
    <property type="match status" value="1"/>
</dbReference>
<proteinExistence type="inferred from homology"/>
<evidence type="ECO:0000256" key="1">
    <source>
        <dbReference type="ARBA" id="ARBA00005417"/>
    </source>
</evidence>
<reference evidence="7 8" key="1">
    <citation type="journal article" date="2023" name="Microbiol. Spectr.">
        <title>Symbiosis of Carpenter Bees with Uncharacterized Lactic Acid Bacteria Showing NAD Auxotrophy.</title>
        <authorList>
            <person name="Kawasaki S."/>
            <person name="Ozawa K."/>
            <person name="Mori T."/>
            <person name="Yamamoto A."/>
            <person name="Ito M."/>
            <person name="Ohkuma M."/>
            <person name="Sakamoto M."/>
            <person name="Matsutani M."/>
        </authorList>
    </citation>
    <scope>NUCLEOTIDE SEQUENCE [LARGE SCALE GENOMIC DNA]</scope>
    <source>
        <strain evidence="7 8">KimC2</strain>
    </source>
</reference>
<dbReference type="RefSeq" id="WP_317697689.1">
    <property type="nucleotide sequence ID" value="NZ_AP026801.1"/>
</dbReference>